<name>A0A2H1W6Y4_SPOFR</name>
<keyword evidence="1" id="KW-0732">Signal</keyword>
<sequence length="132" mass="15773">MRACQFLLLLFVCTDIIFGTEETEDEETRKRILDQLTKTRTVLLDDYHLVTRQVATDVYMFRSYRTVSVVFYPVMRDVTDARFTFQSEELHLNNIVRMYFKLMFSILAEEFFNEATMTVSIFPERSFANEFN</sequence>
<reference evidence="2" key="1">
    <citation type="submission" date="2016-07" db="EMBL/GenBank/DDBJ databases">
        <authorList>
            <person name="Bretaudeau A."/>
        </authorList>
    </citation>
    <scope>NUCLEOTIDE SEQUENCE</scope>
    <source>
        <strain evidence="2">Rice</strain>
        <tissue evidence="2">Whole body</tissue>
    </source>
</reference>
<organism evidence="2">
    <name type="scientific">Spodoptera frugiperda</name>
    <name type="common">Fall armyworm</name>
    <dbReference type="NCBI Taxonomy" id="7108"/>
    <lineage>
        <taxon>Eukaryota</taxon>
        <taxon>Metazoa</taxon>
        <taxon>Ecdysozoa</taxon>
        <taxon>Arthropoda</taxon>
        <taxon>Hexapoda</taxon>
        <taxon>Insecta</taxon>
        <taxon>Pterygota</taxon>
        <taxon>Neoptera</taxon>
        <taxon>Endopterygota</taxon>
        <taxon>Lepidoptera</taxon>
        <taxon>Glossata</taxon>
        <taxon>Ditrysia</taxon>
        <taxon>Noctuoidea</taxon>
        <taxon>Noctuidae</taxon>
        <taxon>Amphipyrinae</taxon>
        <taxon>Spodoptera</taxon>
    </lineage>
</organism>
<feature type="signal peptide" evidence="1">
    <location>
        <begin position="1"/>
        <end position="19"/>
    </location>
</feature>
<proteinExistence type="predicted"/>
<feature type="chain" id="PRO_5013877293" evidence="1">
    <location>
        <begin position="20"/>
        <end position="132"/>
    </location>
</feature>
<dbReference type="EMBL" id="ODYU01006731">
    <property type="protein sequence ID" value="SOQ48841.1"/>
    <property type="molecule type" value="Genomic_DNA"/>
</dbReference>
<protein>
    <submittedName>
        <fullName evidence="2">SFRICE_013823</fullName>
    </submittedName>
</protein>
<accession>A0A2H1W6Y4</accession>
<dbReference type="AlphaFoldDB" id="A0A2H1W6Y4"/>
<gene>
    <name evidence="2" type="ORF">SFRICE_013823</name>
</gene>
<evidence type="ECO:0000313" key="2">
    <source>
        <dbReference type="EMBL" id="SOQ48841.1"/>
    </source>
</evidence>
<evidence type="ECO:0000256" key="1">
    <source>
        <dbReference type="SAM" id="SignalP"/>
    </source>
</evidence>